<proteinExistence type="predicted"/>
<dbReference type="Gramene" id="ONIVA01G33670.1">
    <property type="protein sequence ID" value="ONIVA01G33670.1"/>
    <property type="gene ID" value="ONIVA01G33670"/>
</dbReference>
<evidence type="ECO:0000313" key="2">
    <source>
        <dbReference type="Proteomes" id="UP000006591"/>
    </source>
</evidence>
<dbReference type="Gramene" id="ONIVA01G22390.1">
    <property type="protein sequence ID" value="ONIVA01G22390.1"/>
    <property type="gene ID" value="ONIVA01G22390"/>
</dbReference>
<organism evidence="1">
    <name type="scientific">Oryza nivara</name>
    <name type="common">Indian wild rice</name>
    <name type="synonym">Oryza sativa f. spontanea</name>
    <dbReference type="NCBI Taxonomy" id="4536"/>
    <lineage>
        <taxon>Eukaryota</taxon>
        <taxon>Viridiplantae</taxon>
        <taxon>Streptophyta</taxon>
        <taxon>Embryophyta</taxon>
        <taxon>Tracheophyta</taxon>
        <taxon>Spermatophyta</taxon>
        <taxon>Magnoliopsida</taxon>
        <taxon>Liliopsida</taxon>
        <taxon>Poales</taxon>
        <taxon>Poaceae</taxon>
        <taxon>BOP clade</taxon>
        <taxon>Oryzoideae</taxon>
        <taxon>Oryzeae</taxon>
        <taxon>Oryzinae</taxon>
        <taxon>Oryza</taxon>
    </lineage>
</organism>
<dbReference type="HOGENOM" id="CLU_2531300_0_0_1"/>
<reference evidence="1" key="2">
    <citation type="submission" date="2015-04" db="UniProtKB">
        <authorList>
            <consortium name="EnsemblPlants"/>
        </authorList>
    </citation>
    <scope>IDENTIFICATION</scope>
    <source>
        <strain evidence="1">SL10</strain>
    </source>
</reference>
<protein>
    <submittedName>
        <fullName evidence="1">Uncharacterized protein</fullName>
    </submittedName>
</protein>
<reference evidence="1" key="3">
    <citation type="submission" date="2018-04" db="EMBL/GenBank/DDBJ databases">
        <title>OnivRS2 (Oryza nivara Reference Sequence Version 2).</title>
        <authorList>
            <person name="Zhang J."/>
            <person name="Kudrna D."/>
            <person name="Lee S."/>
            <person name="Talag J."/>
            <person name="Rajasekar S."/>
            <person name="Welchert J."/>
            <person name="Hsing Y.-I."/>
            <person name="Wing R.A."/>
        </authorList>
    </citation>
    <scope>NUCLEOTIDE SEQUENCE [LARGE SCALE GENOMIC DNA]</scope>
</reference>
<keyword evidence="2" id="KW-1185">Reference proteome</keyword>
<accession>A0A0E0FSI7</accession>
<sequence length="84" mass="9250">MQHVQHHPRLLLLQAIDQWLTGWTGIDDGGARSESDKTVVDLPPRCTILGEDDETKLVAQQLIRIRLEAVGGRKTLLLGHGSSS</sequence>
<reference evidence="1" key="1">
    <citation type="submission" date="2013-08" db="EMBL/GenBank/DDBJ databases">
        <authorList>
            <person name="Wing R.A."/>
            <person name="Hsing Y."/>
        </authorList>
    </citation>
    <scope>NUCLEOTIDE SEQUENCE</scope>
</reference>
<dbReference type="Proteomes" id="UP000006591">
    <property type="component" value="Chromosome 1"/>
</dbReference>
<dbReference type="EnsemblPlants" id="ONIVA01G33670.1">
    <property type="protein sequence ID" value="ONIVA01G33670.1"/>
    <property type="gene ID" value="ONIVA01G33670"/>
</dbReference>
<dbReference type="AlphaFoldDB" id="A0A0E0FSI7"/>
<name>A0A0E0FSI7_ORYNI</name>
<evidence type="ECO:0000313" key="1">
    <source>
        <dbReference type="EnsemblPlants" id="ONIVA01G33670.1"/>
    </source>
</evidence>
<dbReference type="EnsemblPlants" id="ONIVA01G22390.1">
    <property type="protein sequence ID" value="ONIVA01G22390.1"/>
    <property type="gene ID" value="ONIVA01G22390"/>
</dbReference>